<feature type="chain" id="PRO_5037239213" evidence="2">
    <location>
        <begin position="28"/>
        <end position="218"/>
    </location>
</feature>
<protein>
    <submittedName>
        <fullName evidence="3">HupE/UreJ family protein</fullName>
    </submittedName>
</protein>
<dbReference type="KEGG" id="xdi:EZH22_06855"/>
<evidence type="ECO:0000313" key="4">
    <source>
        <dbReference type="Proteomes" id="UP000596427"/>
    </source>
</evidence>
<proteinExistence type="predicted"/>
<accession>A0A974PQW8</accession>
<feature type="transmembrane region" description="Helical" evidence="1">
    <location>
        <begin position="148"/>
        <end position="171"/>
    </location>
</feature>
<keyword evidence="4" id="KW-1185">Reference proteome</keyword>
<feature type="signal peptide" evidence="2">
    <location>
        <begin position="1"/>
        <end position="27"/>
    </location>
</feature>
<evidence type="ECO:0000313" key="3">
    <source>
        <dbReference type="EMBL" id="QRG08057.1"/>
    </source>
</evidence>
<feature type="transmembrane region" description="Helical" evidence="1">
    <location>
        <begin position="102"/>
        <end position="128"/>
    </location>
</feature>
<dbReference type="EMBL" id="CP063362">
    <property type="protein sequence ID" value="QRG08057.1"/>
    <property type="molecule type" value="Genomic_DNA"/>
</dbReference>
<keyword evidence="1" id="KW-1133">Transmembrane helix</keyword>
<sequence>MKARLTRWIHLSAAGAALACAPTAAHAHLVETRLGDFYSGALHPLTDLQQVLPWIALAVLAAFQGAQRARWVILAFPLALLAGGLLSLVLPQPAFGPALGLALVAATGLAVAAALRVPLPVLLGTAGIMGLLHGDQNGAAMAASTDRVLFLAGVMASGYVVMTLATGAALAFLRGGGRGDDVPSTGSWRPIALRAGGSWVAAVGIMVLGLHLVTPGAS</sequence>
<evidence type="ECO:0000256" key="2">
    <source>
        <dbReference type="SAM" id="SignalP"/>
    </source>
</evidence>
<keyword evidence="1" id="KW-0812">Transmembrane</keyword>
<dbReference type="RefSeq" id="WP_203194969.1">
    <property type="nucleotide sequence ID" value="NZ_CP063362.1"/>
</dbReference>
<gene>
    <name evidence="3" type="ORF">EZH22_06855</name>
</gene>
<dbReference type="Pfam" id="PF04955">
    <property type="entry name" value="HupE_UreJ"/>
    <property type="match status" value="1"/>
</dbReference>
<evidence type="ECO:0000256" key="1">
    <source>
        <dbReference type="SAM" id="Phobius"/>
    </source>
</evidence>
<feature type="transmembrane region" description="Helical" evidence="1">
    <location>
        <begin position="71"/>
        <end position="90"/>
    </location>
</feature>
<dbReference type="PROSITE" id="PS51257">
    <property type="entry name" value="PROKAR_LIPOPROTEIN"/>
    <property type="match status" value="1"/>
</dbReference>
<reference evidence="3 4" key="1">
    <citation type="submission" date="2020-10" db="EMBL/GenBank/DDBJ databases">
        <title>Degradation of 1,4-Dioxane by Xanthobacter sp. YN2, via a Novel Group-2 Soluble Di-Iron Monooxygenase.</title>
        <authorList>
            <person name="Ma F."/>
            <person name="Wang Y."/>
            <person name="Yang J."/>
            <person name="Guo H."/>
            <person name="Su D."/>
            <person name="Yu L."/>
        </authorList>
    </citation>
    <scope>NUCLEOTIDE SEQUENCE [LARGE SCALE GENOMIC DNA]</scope>
    <source>
        <strain evidence="3 4">YN2</strain>
    </source>
</reference>
<feature type="transmembrane region" description="Helical" evidence="1">
    <location>
        <begin position="51"/>
        <end position="66"/>
    </location>
</feature>
<dbReference type="InterPro" id="IPR007038">
    <property type="entry name" value="HupE_UreJ"/>
</dbReference>
<dbReference type="Proteomes" id="UP000596427">
    <property type="component" value="Chromosome"/>
</dbReference>
<keyword evidence="2" id="KW-0732">Signal</keyword>
<name>A0A974PQW8_9HYPH</name>
<feature type="transmembrane region" description="Helical" evidence="1">
    <location>
        <begin position="191"/>
        <end position="213"/>
    </location>
</feature>
<keyword evidence="1" id="KW-0472">Membrane</keyword>
<dbReference type="AlphaFoldDB" id="A0A974PQW8"/>
<organism evidence="3 4">
    <name type="scientific">Xanthobacter dioxanivorans</name>
    <dbReference type="NCBI Taxonomy" id="2528964"/>
    <lineage>
        <taxon>Bacteria</taxon>
        <taxon>Pseudomonadati</taxon>
        <taxon>Pseudomonadota</taxon>
        <taxon>Alphaproteobacteria</taxon>
        <taxon>Hyphomicrobiales</taxon>
        <taxon>Xanthobacteraceae</taxon>
        <taxon>Xanthobacter</taxon>
    </lineage>
</organism>